<name>A0ACA9S129_9GLOM</name>
<sequence length="50" mass="6136">MLKHFYLQDYVDHFENFFEKFQCLEDFTLGEIFKSFSQIPALKYLNLSHL</sequence>
<dbReference type="Proteomes" id="UP000789920">
    <property type="component" value="Unassembled WGS sequence"/>
</dbReference>
<proteinExistence type="predicted"/>
<feature type="non-terminal residue" evidence="1">
    <location>
        <position position="50"/>
    </location>
</feature>
<keyword evidence="2" id="KW-1185">Reference proteome</keyword>
<comment type="caution">
    <text evidence="1">The sequence shown here is derived from an EMBL/GenBank/DDBJ whole genome shotgun (WGS) entry which is preliminary data.</text>
</comment>
<evidence type="ECO:0000313" key="1">
    <source>
        <dbReference type="EMBL" id="CAG8821742.1"/>
    </source>
</evidence>
<dbReference type="EMBL" id="CAJVQC010085287">
    <property type="protein sequence ID" value="CAG8821742.1"/>
    <property type="molecule type" value="Genomic_DNA"/>
</dbReference>
<gene>
    <name evidence="1" type="ORF">RPERSI_LOCUS25653</name>
</gene>
<protein>
    <submittedName>
        <fullName evidence="1">28697_t:CDS:1</fullName>
    </submittedName>
</protein>
<reference evidence="1" key="1">
    <citation type="submission" date="2021-06" db="EMBL/GenBank/DDBJ databases">
        <authorList>
            <person name="Kallberg Y."/>
            <person name="Tangrot J."/>
            <person name="Rosling A."/>
        </authorList>
    </citation>
    <scope>NUCLEOTIDE SEQUENCE</scope>
    <source>
        <strain evidence="1">MA461A</strain>
    </source>
</reference>
<evidence type="ECO:0000313" key="2">
    <source>
        <dbReference type="Proteomes" id="UP000789920"/>
    </source>
</evidence>
<accession>A0ACA9S129</accession>
<organism evidence="1 2">
    <name type="scientific">Racocetra persica</name>
    <dbReference type="NCBI Taxonomy" id="160502"/>
    <lineage>
        <taxon>Eukaryota</taxon>
        <taxon>Fungi</taxon>
        <taxon>Fungi incertae sedis</taxon>
        <taxon>Mucoromycota</taxon>
        <taxon>Glomeromycotina</taxon>
        <taxon>Glomeromycetes</taxon>
        <taxon>Diversisporales</taxon>
        <taxon>Gigasporaceae</taxon>
        <taxon>Racocetra</taxon>
    </lineage>
</organism>